<evidence type="ECO:0000259" key="13">
    <source>
        <dbReference type="PROSITE" id="PS50261"/>
    </source>
</evidence>
<evidence type="ECO:0000256" key="4">
    <source>
        <dbReference type="ARBA" id="ARBA00022692"/>
    </source>
</evidence>
<dbReference type="GO" id="GO:0008528">
    <property type="term" value="F:G protein-coupled peptide receptor activity"/>
    <property type="evidence" value="ECO:0007669"/>
    <property type="project" value="TreeGrafter"/>
</dbReference>
<feature type="transmembrane region" description="Helical" evidence="11">
    <location>
        <begin position="343"/>
        <end position="361"/>
    </location>
</feature>
<dbReference type="Pfam" id="PF02793">
    <property type="entry name" value="HRM"/>
    <property type="match status" value="1"/>
</dbReference>
<feature type="domain" description="G-protein coupled receptors family 2 profile 2" evidence="13">
    <location>
        <begin position="138"/>
        <end position="394"/>
    </location>
</feature>
<dbReference type="InterPro" id="IPR001879">
    <property type="entry name" value="GPCR_2_extracellular_dom"/>
</dbReference>
<keyword evidence="15" id="KW-1185">Reference proteome</keyword>
<gene>
    <name evidence="14" type="ORF">WN55_00792</name>
</gene>
<evidence type="ECO:0000313" key="15">
    <source>
        <dbReference type="Proteomes" id="UP000076502"/>
    </source>
</evidence>
<dbReference type="InterPro" id="IPR036445">
    <property type="entry name" value="GPCR_2_extracell_dom_sf"/>
</dbReference>
<keyword evidence="5 11" id="KW-1133">Transmembrane helix</keyword>
<dbReference type="Gene3D" id="4.10.1240.10">
    <property type="entry name" value="GPCR, family 2, extracellular hormone receptor domain"/>
    <property type="match status" value="1"/>
</dbReference>
<dbReference type="EMBL" id="KQ434874">
    <property type="protein sequence ID" value="KZC09659.1"/>
    <property type="molecule type" value="Genomic_DNA"/>
</dbReference>
<dbReference type="GO" id="GO:0005886">
    <property type="term" value="C:plasma membrane"/>
    <property type="evidence" value="ECO:0007669"/>
    <property type="project" value="UniProtKB-SubCell"/>
</dbReference>
<dbReference type="PANTHER" id="PTHR45620">
    <property type="entry name" value="PDF RECEPTOR-LIKE PROTEIN-RELATED"/>
    <property type="match status" value="1"/>
</dbReference>
<evidence type="ECO:0000256" key="6">
    <source>
        <dbReference type="ARBA" id="ARBA00023040"/>
    </source>
</evidence>
<dbReference type="GO" id="GO:0017046">
    <property type="term" value="F:peptide hormone binding"/>
    <property type="evidence" value="ECO:0007669"/>
    <property type="project" value="TreeGrafter"/>
</dbReference>
<dbReference type="Pfam" id="PF00002">
    <property type="entry name" value="7tm_2"/>
    <property type="match status" value="1"/>
</dbReference>
<evidence type="ECO:0000256" key="8">
    <source>
        <dbReference type="ARBA" id="ARBA00023170"/>
    </source>
</evidence>
<dbReference type="PROSITE" id="PS50227">
    <property type="entry name" value="G_PROTEIN_RECEP_F2_3"/>
    <property type="match status" value="1"/>
</dbReference>
<dbReference type="GO" id="GO:0007166">
    <property type="term" value="P:cell surface receptor signaling pathway"/>
    <property type="evidence" value="ECO:0007669"/>
    <property type="project" value="InterPro"/>
</dbReference>
<evidence type="ECO:0000256" key="11">
    <source>
        <dbReference type="SAM" id="Phobius"/>
    </source>
</evidence>
<dbReference type="PROSITE" id="PS00650">
    <property type="entry name" value="G_PROTEIN_RECEP_F2_2"/>
    <property type="match status" value="1"/>
</dbReference>
<feature type="transmembrane region" description="Helical" evidence="11">
    <location>
        <begin position="175"/>
        <end position="194"/>
    </location>
</feature>
<dbReference type="SUPFAM" id="SSF111418">
    <property type="entry name" value="Hormone receptor domain"/>
    <property type="match status" value="1"/>
</dbReference>
<sequence length="466" mass="53385">MAWQQSNETLFDTGNYVLNALNYINKLNESLNTEAIKCLELRHREELEWLSLGREGEEEADRLGCEINWDSLLCWPRTPPGRLATLSCLEELNGIRYDSTQNASRWCRLDGTWSNYSNYSLCRDVREPAIEGGSEVVSTTIYFVGYSLSLFTLIVAVSIFLYCKELRCIKNNIHTNLMFTYILADLMWILNNVMQVNTPRGVPFLLSCLVWKAYFRLTCITISFSIQRLYLFLLVVKTFTADNIKLRLCIVIGWGMPILFIAVWGIAKSLDHSIMAQPNQEVALGKHCPWMVSHPYDWFYQAPAMLVLCVNVLFLFMIMWVLITKLWSATNAETQQYRKASKALLVLIPLLGVTYVLVLMGPTEGQVANAFSYTRAVLLSSQGLFVALFYCFLNTEVQNAVRHHIVRWTTERDLDTERRLYCPPSNPYRKRDSSVSESTTTTVVGMNSTTTFLDKSKKAISEDLNE</sequence>
<evidence type="ECO:0000256" key="3">
    <source>
        <dbReference type="ARBA" id="ARBA00022475"/>
    </source>
</evidence>
<keyword evidence="4 11" id="KW-0812">Transmembrane</keyword>
<evidence type="ECO:0000256" key="5">
    <source>
        <dbReference type="ARBA" id="ARBA00022989"/>
    </source>
</evidence>
<feature type="domain" description="G-protein coupled receptors family 2 profile 1" evidence="12">
    <location>
        <begin position="37"/>
        <end position="126"/>
    </location>
</feature>
<dbReference type="Proteomes" id="UP000076502">
    <property type="component" value="Unassembled WGS sequence"/>
</dbReference>
<dbReference type="InterPro" id="IPR000832">
    <property type="entry name" value="GPCR_2_secretin-like"/>
</dbReference>
<protein>
    <submittedName>
        <fullName evidence="14">Diuretic hormone receptor</fullName>
    </submittedName>
</protein>
<dbReference type="AlphaFoldDB" id="A0A154PCK2"/>
<keyword evidence="3" id="KW-1003">Cell membrane</keyword>
<feature type="transmembrane region" description="Helical" evidence="11">
    <location>
        <begin position="214"/>
        <end position="236"/>
    </location>
</feature>
<feature type="transmembrane region" description="Helical" evidence="11">
    <location>
        <begin position="141"/>
        <end position="163"/>
    </location>
</feature>
<dbReference type="InterPro" id="IPR050332">
    <property type="entry name" value="GPCR_2"/>
</dbReference>
<evidence type="ECO:0000313" key="14">
    <source>
        <dbReference type="EMBL" id="KZC09659.1"/>
    </source>
</evidence>
<keyword evidence="6" id="KW-0297">G-protein coupled receptor</keyword>
<dbReference type="STRING" id="178035.A0A154PCK2"/>
<reference evidence="14 15" key="1">
    <citation type="submission" date="2015-07" db="EMBL/GenBank/DDBJ databases">
        <title>The genome of Dufourea novaeangliae.</title>
        <authorList>
            <person name="Pan H."/>
            <person name="Kapheim K."/>
        </authorList>
    </citation>
    <scope>NUCLEOTIDE SEQUENCE [LARGE SCALE GENOMIC DNA]</scope>
    <source>
        <strain evidence="14">0120121106</strain>
        <tissue evidence="14">Whole body</tissue>
    </source>
</reference>
<proteinExistence type="inferred from homology"/>
<keyword evidence="8 14" id="KW-0675">Receptor</keyword>
<keyword evidence="7 11" id="KW-0472">Membrane</keyword>
<feature type="transmembrane region" description="Helical" evidence="11">
    <location>
        <begin position="298"/>
        <end position="323"/>
    </location>
</feature>
<name>A0A154PCK2_DUFNO</name>
<dbReference type="SMART" id="SM00008">
    <property type="entry name" value="HormR"/>
    <property type="match status" value="1"/>
</dbReference>
<dbReference type="PRINTS" id="PR00249">
    <property type="entry name" value="GPCRSECRETIN"/>
</dbReference>
<dbReference type="Gene3D" id="1.20.1070.10">
    <property type="entry name" value="Rhodopsin 7-helix transmembrane proteins"/>
    <property type="match status" value="1"/>
</dbReference>
<evidence type="ECO:0000256" key="9">
    <source>
        <dbReference type="ARBA" id="ARBA00023180"/>
    </source>
</evidence>
<dbReference type="InterPro" id="IPR017981">
    <property type="entry name" value="GPCR_2-like_7TM"/>
</dbReference>
<dbReference type="PRINTS" id="PR01127">
    <property type="entry name" value="DIUHORMONER"/>
</dbReference>
<keyword evidence="10" id="KW-0807">Transducer</keyword>
<comment type="subcellular location">
    <subcellularLocation>
        <location evidence="1">Cell membrane</location>
        <topology evidence="1">Multi-pass membrane protein</topology>
    </subcellularLocation>
</comment>
<evidence type="ECO:0000256" key="1">
    <source>
        <dbReference type="ARBA" id="ARBA00004651"/>
    </source>
</evidence>
<dbReference type="InterPro" id="IPR017983">
    <property type="entry name" value="GPCR_2_secretin-like_CS"/>
</dbReference>
<accession>A0A154PCK2</accession>
<dbReference type="PANTHER" id="PTHR45620:SF15">
    <property type="entry name" value="DIURETIC HORMONE 44 RECEPTOR 1-RELATED"/>
    <property type="match status" value="1"/>
</dbReference>
<dbReference type="InterPro" id="IPR002001">
    <property type="entry name" value="GPCR_2_diuretic_rcpt"/>
</dbReference>
<dbReference type="OrthoDB" id="6022368at2759"/>
<feature type="transmembrane region" description="Helical" evidence="11">
    <location>
        <begin position="373"/>
        <end position="393"/>
    </location>
</feature>
<organism evidence="14 15">
    <name type="scientific">Dufourea novaeangliae</name>
    <name type="common">Sweat bee</name>
    <dbReference type="NCBI Taxonomy" id="178035"/>
    <lineage>
        <taxon>Eukaryota</taxon>
        <taxon>Metazoa</taxon>
        <taxon>Ecdysozoa</taxon>
        <taxon>Arthropoda</taxon>
        <taxon>Hexapoda</taxon>
        <taxon>Insecta</taxon>
        <taxon>Pterygota</taxon>
        <taxon>Neoptera</taxon>
        <taxon>Endopterygota</taxon>
        <taxon>Hymenoptera</taxon>
        <taxon>Apocrita</taxon>
        <taxon>Aculeata</taxon>
        <taxon>Apoidea</taxon>
        <taxon>Anthophila</taxon>
        <taxon>Halictidae</taxon>
        <taxon>Rophitinae</taxon>
        <taxon>Dufourea</taxon>
    </lineage>
</organism>
<comment type="similarity">
    <text evidence="2">Belongs to the G-protein coupled receptor 2 family.</text>
</comment>
<evidence type="ECO:0000256" key="2">
    <source>
        <dbReference type="ARBA" id="ARBA00005314"/>
    </source>
</evidence>
<keyword evidence="9" id="KW-0325">Glycoprotein</keyword>
<evidence type="ECO:0000256" key="10">
    <source>
        <dbReference type="ARBA" id="ARBA00023224"/>
    </source>
</evidence>
<evidence type="ECO:0000259" key="12">
    <source>
        <dbReference type="PROSITE" id="PS50227"/>
    </source>
</evidence>
<dbReference type="GO" id="GO:0008036">
    <property type="term" value="F:diuretic hormone receptor activity"/>
    <property type="evidence" value="ECO:0007669"/>
    <property type="project" value="InterPro"/>
</dbReference>
<dbReference type="SUPFAM" id="SSF81321">
    <property type="entry name" value="Family A G protein-coupled receptor-like"/>
    <property type="match status" value="1"/>
</dbReference>
<evidence type="ECO:0000256" key="7">
    <source>
        <dbReference type="ARBA" id="ARBA00023136"/>
    </source>
</evidence>
<dbReference type="PROSITE" id="PS50261">
    <property type="entry name" value="G_PROTEIN_RECEP_F2_4"/>
    <property type="match status" value="1"/>
</dbReference>
<dbReference type="GO" id="GO:0007188">
    <property type="term" value="P:adenylate cyclase-modulating G protein-coupled receptor signaling pathway"/>
    <property type="evidence" value="ECO:0007669"/>
    <property type="project" value="TreeGrafter"/>
</dbReference>
<feature type="transmembrane region" description="Helical" evidence="11">
    <location>
        <begin position="248"/>
        <end position="267"/>
    </location>
</feature>